<keyword evidence="1" id="KW-1133">Transmembrane helix</keyword>
<proteinExistence type="predicted"/>
<organism evidence="2 3">
    <name type="scientific">Lacticaseibacillus chiayiensis</name>
    <dbReference type="NCBI Taxonomy" id="2100821"/>
    <lineage>
        <taxon>Bacteria</taxon>
        <taxon>Bacillati</taxon>
        <taxon>Bacillota</taxon>
        <taxon>Bacilli</taxon>
        <taxon>Lactobacillales</taxon>
        <taxon>Lactobacillaceae</taxon>
        <taxon>Lacticaseibacillus</taxon>
    </lineage>
</organism>
<evidence type="ECO:0000313" key="2">
    <source>
        <dbReference type="EMBL" id="RXT20860.1"/>
    </source>
</evidence>
<dbReference type="AlphaFoldDB" id="A0A4V1P0K7"/>
<protein>
    <submittedName>
        <fullName evidence="2">Uncharacterized protein</fullName>
    </submittedName>
</protein>
<keyword evidence="1" id="KW-0472">Membrane</keyword>
<comment type="caution">
    <text evidence="2">The sequence shown here is derived from an EMBL/GenBank/DDBJ whole genome shotgun (WGS) entry which is preliminary data.</text>
</comment>
<evidence type="ECO:0000256" key="1">
    <source>
        <dbReference type="SAM" id="Phobius"/>
    </source>
</evidence>
<evidence type="ECO:0000313" key="3">
    <source>
        <dbReference type="Proteomes" id="UP000290475"/>
    </source>
</evidence>
<sequence>MAVFDHKRLRQPLFMWIVQICLFTLLWIMSNDASWQVHAIILIAILSNSYDFLRKLFTMTRAYDRQRNNKK</sequence>
<reference evidence="2 3" key="1">
    <citation type="submission" date="2017-01" db="EMBL/GenBank/DDBJ databases">
        <title>Lactobacillus chiayiensis sp. nov., a lactic acid bacterium isolated from compost.</title>
        <authorList>
            <person name="Huang C.-H."/>
        </authorList>
    </citation>
    <scope>NUCLEOTIDE SEQUENCE [LARGE SCALE GENOMIC DNA]</scope>
    <source>
        <strain evidence="3">chh01</strain>
    </source>
</reference>
<dbReference type="Proteomes" id="UP000290475">
    <property type="component" value="Unassembled WGS sequence"/>
</dbReference>
<accession>A0A4V1P0K7</accession>
<feature type="transmembrane region" description="Helical" evidence="1">
    <location>
        <begin position="12"/>
        <end position="29"/>
    </location>
</feature>
<gene>
    <name evidence="2" type="ORF">BVJ53_09730</name>
</gene>
<dbReference type="EMBL" id="MSSM01000026">
    <property type="protein sequence ID" value="RXT20860.1"/>
    <property type="molecule type" value="Genomic_DNA"/>
</dbReference>
<name>A0A4V1P0K7_9LACO</name>
<keyword evidence="1" id="KW-0812">Transmembrane</keyword>
<feature type="transmembrane region" description="Helical" evidence="1">
    <location>
        <begin position="35"/>
        <end position="53"/>
    </location>
</feature>